<dbReference type="Gene3D" id="3.90.550.10">
    <property type="entry name" value="Spore Coat Polysaccharide Biosynthesis Protein SpsA, Chain A"/>
    <property type="match status" value="1"/>
</dbReference>
<name>A0A935CCQ1_9MICO</name>
<keyword evidence="5" id="KW-0460">Magnesium</keyword>
<evidence type="ECO:0000256" key="2">
    <source>
        <dbReference type="ARBA" id="ARBA00022679"/>
    </source>
</evidence>
<dbReference type="EMBL" id="JADIXZ010000001">
    <property type="protein sequence ID" value="MBK6299750.1"/>
    <property type="molecule type" value="Genomic_DNA"/>
</dbReference>
<dbReference type="PANTHER" id="PTHR19136">
    <property type="entry name" value="MOLYBDENUM COFACTOR GUANYLYLTRANSFERASE"/>
    <property type="match status" value="1"/>
</dbReference>
<protein>
    <submittedName>
        <fullName evidence="9">Molybdenum cofactor guanylyltransferase</fullName>
    </submittedName>
</protein>
<sequence length="209" mass="21313">MTGSPDGFAGHPAFDAIILAGGRGSRLGGVNKGAVRISGRTLLDRALDAVGSAARVVVVGDGPVPEGVLSAREEPAFGGPAAAVVAGLHALRMPSRAPRVLVLACDVPGAAEGVGLLMAACAGEEGPSGSAVGRPEVDGWCLAEPDGRLQWLFGLYRVPALERAAEALGDPSDRSMGRLLGDLHLTAVPAPWRATADIDTPEDLQRWTS</sequence>
<keyword evidence="7" id="KW-0501">Molybdenum cofactor biosynthesis</keyword>
<keyword evidence="9" id="KW-0548">Nucleotidyltransferase</keyword>
<keyword evidence="3" id="KW-0479">Metal-binding</keyword>
<keyword evidence="4" id="KW-0547">Nucleotide-binding</keyword>
<evidence type="ECO:0000256" key="5">
    <source>
        <dbReference type="ARBA" id="ARBA00022842"/>
    </source>
</evidence>
<dbReference type="GO" id="GO:0006777">
    <property type="term" value="P:Mo-molybdopterin cofactor biosynthetic process"/>
    <property type="evidence" value="ECO:0007669"/>
    <property type="project" value="UniProtKB-KW"/>
</dbReference>
<dbReference type="Proteomes" id="UP000718281">
    <property type="component" value="Unassembled WGS sequence"/>
</dbReference>
<dbReference type="GO" id="GO:0005525">
    <property type="term" value="F:GTP binding"/>
    <property type="evidence" value="ECO:0007669"/>
    <property type="project" value="UniProtKB-KW"/>
</dbReference>
<proteinExistence type="predicted"/>
<gene>
    <name evidence="9" type="ORF">IPF40_01405</name>
</gene>
<keyword evidence="6" id="KW-0342">GTP-binding</keyword>
<dbReference type="GO" id="GO:0046872">
    <property type="term" value="F:metal ion binding"/>
    <property type="evidence" value="ECO:0007669"/>
    <property type="project" value="UniProtKB-KW"/>
</dbReference>
<dbReference type="CDD" id="cd02503">
    <property type="entry name" value="MobA"/>
    <property type="match status" value="1"/>
</dbReference>
<evidence type="ECO:0000313" key="9">
    <source>
        <dbReference type="EMBL" id="MBK6299750.1"/>
    </source>
</evidence>
<evidence type="ECO:0000256" key="3">
    <source>
        <dbReference type="ARBA" id="ARBA00022723"/>
    </source>
</evidence>
<dbReference type="InterPro" id="IPR029044">
    <property type="entry name" value="Nucleotide-diphossugar_trans"/>
</dbReference>
<evidence type="ECO:0000256" key="1">
    <source>
        <dbReference type="ARBA" id="ARBA00022490"/>
    </source>
</evidence>
<comment type="caution">
    <text evidence="9">The sequence shown here is derived from an EMBL/GenBank/DDBJ whole genome shotgun (WGS) entry which is preliminary data.</text>
</comment>
<dbReference type="PANTHER" id="PTHR19136:SF81">
    <property type="entry name" value="MOLYBDENUM COFACTOR GUANYLYLTRANSFERASE"/>
    <property type="match status" value="1"/>
</dbReference>
<dbReference type="GO" id="GO:0016779">
    <property type="term" value="F:nucleotidyltransferase activity"/>
    <property type="evidence" value="ECO:0007669"/>
    <property type="project" value="UniProtKB-KW"/>
</dbReference>
<evidence type="ECO:0000256" key="4">
    <source>
        <dbReference type="ARBA" id="ARBA00022741"/>
    </source>
</evidence>
<keyword evidence="2" id="KW-0808">Transferase</keyword>
<evidence type="ECO:0000259" key="8">
    <source>
        <dbReference type="Pfam" id="PF12804"/>
    </source>
</evidence>
<dbReference type="InterPro" id="IPR013482">
    <property type="entry name" value="Molybde_CF_guanTrfase"/>
</dbReference>
<keyword evidence="1" id="KW-0963">Cytoplasm</keyword>
<dbReference type="SUPFAM" id="SSF53448">
    <property type="entry name" value="Nucleotide-diphospho-sugar transferases"/>
    <property type="match status" value="1"/>
</dbReference>
<evidence type="ECO:0000256" key="7">
    <source>
        <dbReference type="ARBA" id="ARBA00023150"/>
    </source>
</evidence>
<accession>A0A935CCQ1</accession>
<dbReference type="Pfam" id="PF12804">
    <property type="entry name" value="NTP_transf_3"/>
    <property type="match status" value="1"/>
</dbReference>
<evidence type="ECO:0000313" key="10">
    <source>
        <dbReference type="Proteomes" id="UP000718281"/>
    </source>
</evidence>
<dbReference type="AlphaFoldDB" id="A0A935CCQ1"/>
<organism evidence="9 10">
    <name type="scientific">Candidatus Phosphoribacter hodrii</name>
    <dbReference type="NCBI Taxonomy" id="2953743"/>
    <lineage>
        <taxon>Bacteria</taxon>
        <taxon>Bacillati</taxon>
        <taxon>Actinomycetota</taxon>
        <taxon>Actinomycetes</taxon>
        <taxon>Micrococcales</taxon>
        <taxon>Dermatophilaceae</taxon>
        <taxon>Candidatus Phosphoribacter</taxon>
    </lineage>
</organism>
<feature type="domain" description="MobA-like NTP transferase" evidence="8">
    <location>
        <begin position="16"/>
        <end position="177"/>
    </location>
</feature>
<dbReference type="InterPro" id="IPR025877">
    <property type="entry name" value="MobA-like_NTP_Trfase"/>
</dbReference>
<evidence type="ECO:0000256" key="6">
    <source>
        <dbReference type="ARBA" id="ARBA00023134"/>
    </source>
</evidence>
<reference evidence="9 10" key="1">
    <citation type="submission" date="2020-10" db="EMBL/GenBank/DDBJ databases">
        <title>Connecting structure to function with the recovery of over 1000 high-quality activated sludge metagenome-assembled genomes encoding full-length rRNA genes using long-read sequencing.</title>
        <authorList>
            <person name="Singleton C.M."/>
            <person name="Petriglieri F."/>
            <person name="Kristensen J.M."/>
            <person name="Kirkegaard R.H."/>
            <person name="Michaelsen T.Y."/>
            <person name="Andersen M.H."/>
            <person name="Karst S.M."/>
            <person name="Dueholm M.S."/>
            <person name="Nielsen P.H."/>
            <person name="Albertsen M."/>
        </authorList>
    </citation>
    <scope>NUCLEOTIDE SEQUENCE [LARGE SCALE GENOMIC DNA]</scope>
    <source>
        <strain evidence="9">AalE_18-Q3-R2-46_BAT3C.188</strain>
    </source>
</reference>